<sequence length="147" mass="16312">MSTLFHSALFFPFSKICPPSSSPSSAVKLSTQFLPSNSPPIFQIFSFIFSHRSVTFSPSVPIFQHFYSLSSPPNADSLFKKINFTPINFSPKKCSDSASPTATPFLPSTPCFFSLSKKFFLFSANTGKRLLLDCLFSSFSIYANFVI</sequence>
<organism evidence="1 2">
    <name type="scientific">Gossypium darwinii</name>
    <name type="common">Darwin's cotton</name>
    <name type="synonym">Gossypium barbadense var. darwinii</name>
    <dbReference type="NCBI Taxonomy" id="34276"/>
    <lineage>
        <taxon>Eukaryota</taxon>
        <taxon>Viridiplantae</taxon>
        <taxon>Streptophyta</taxon>
        <taxon>Embryophyta</taxon>
        <taxon>Tracheophyta</taxon>
        <taxon>Spermatophyta</taxon>
        <taxon>Magnoliopsida</taxon>
        <taxon>eudicotyledons</taxon>
        <taxon>Gunneridae</taxon>
        <taxon>Pentapetalae</taxon>
        <taxon>rosids</taxon>
        <taxon>malvids</taxon>
        <taxon>Malvales</taxon>
        <taxon>Malvaceae</taxon>
        <taxon>Malvoideae</taxon>
        <taxon>Gossypium</taxon>
    </lineage>
</organism>
<proteinExistence type="predicted"/>
<keyword evidence="2" id="KW-1185">Reference proteome</keyword>
<dbReference type="EMBL" id="CM017708">
    <property type="protein sequence ID" value="TYG56726.1"/>
    <property type="molecule type" value="Genomic_DNA"/>
</dbReference>
<accession>A0A5D2BMH9</accession>
<dbReference type="AlphaFoldDB" id="A0A5D2BMH9"/>
<protein>
    <submittedName>
        <fullName evidence="1">Uncharacterized protein</fullName>
    </submittedName>
</protein>
<evidence type="ECO:0000313" key="1">
    <source>
        <dbReference type="EMBL" id="TYG56726.1"/>
    </source>
</evidence>
<evidence type="ECO:0000313" key="2">
    <source>
        <dbReference type="Proteomes" id="UP000323506"/>
    </source>
</evidence>
<dbReference type="Proteomes" id="UP000323506">
    <property type="component" value="Chromosome D08"/>
</dbReference>
<name>A0A5D2BMH9_GOSDA</name>
<gene>
    <name evidence="1" type="ORF">ES288_D08G086400v1</name>
</gene>
<reference evidence="1 2" key="1">
    <citation type="submission" date="2019-06" db="EMBL/GenBank/DDBJ databases">
        <title>WGS assembly of Gossypium darwinii.</title>
        <authorList>
            <person name="Chen Z.J."/>
            <person name="Sreedasyam A."/>
            <person name="Ando A."/>
            <person name="Song Q."/>
            <person name="De L."/>
            <person name="Hulse-Kemp A."/>
            <person name="Ding M."/>
            <person name="Ye W."/>
            <person name="Kirkbride R."/>
            <person name="Jenkins J."/>
            <person name="Plott C."/>
            <person name="Lovell J."/>
            <person name="Lin Y.-M."/>
            <person name="Vaughn R."/>
            <person name="Liu B."/>
            <person name="Li W."/>
            <person name="Simpson S."/>
            <person name="Scheffler B."/>
            <person name="Saski C."/>
            <person name="Grover C."/>
            <person name="Hu G."/>
            <person name="Conover J."/>
            <person name="Carlson J."/>
            <person name="Shu S."/>
            <person name="Boston L."/>
            <person name="Williams M."/>
            <person name="Peterson D."/>
            <person name="Mcgee K."/>
            <person name="Jones D."/>
            <person name="Wendel J."/>
            <person name="Stelly D."/>
            <person name="Grimwood J."/>
            <person name="Schmutz J."/>
        </authorList>
    </citation>
    <scope>NUCLEOTIDE SEQUENCE [LARGE SCALE GENOMIC DNA]</scope>
    <source>
        <strain evidence="1">1808015.09</strain>
    </source>
</reference>